<feature type="region of interest" description="Disordered" evidence="1">
    <location>
        <begin position="152"/>
        <end position="175"/>
    </location>
</feature>
<dbReference type="AlphaFoldDB" id="A0A7K4S7K2"/>
<feature type="region of interest" description="Disordered" evidence="1">
    <location>
        <begin position="192"/>
        <end position="237"/>
    </location>
</feature>
<gene>
    <name evidence="2" type="primary">Fancm</name>
    <name evidence="2" type="ORF">COLPIC_R13866</name>
</gene>
<name>A0A7K4S7K2_COLPI</name>
<dbReference type="Gene3D" id="3.40.50.10130">
    <property type="match status" value="1"/>
</dbReference>
<evidence type="ECO:0000313" key="3">
    <source>
        <dbReference type="Proteomes" id="UP000530263"/>
    </source>
</evidence>
<feature type="compositionally biased region" description="Polar residues" evidence="1">
    <location>
        <begin position="226"/>
        <end position="237"/>
    </location>
</feature>
<reference evidence="2 3" key="1">
    <citation type="submission" date="2019-09" db="EMBL/GenBank/DDBJ databases">
        <title>Bird 10,000 Genomes (B10K) Project - Family phase.</title>
        <authorList>
            <person name="Zhang G."/>
        </authorList>
    </citation>
    <scope>NUCLEOTIDE SEQUENCE [LARGE SCALE GENOMIC DNA]</scope>
    <source>
        <strain evidence="2">B10K-DU-021-26</strain>
        <tissue evidence="2">Mixed tissue sample</tissue>
    </source>
</reference>
<feature type="non-terminal residue" evidence="2">
    <location>
        <position position="1"/>
    </location>
</feature>
<feature type="non-terminal residue" evidence="2">
    <location>
        <position position="416"/>
    </location>
</feature>
<comment type="caution">
    <text evidence="2">The sequence shown here is derived from an EMBL/GenBank/DDBJ whole genome shotgun (WGS) entry which is preliminary data.</text>
</comment>
<dbReference type="Proteomes" id="UP000530263">
    <property type="component" value="Unassembled WGS sequence"/>
</dbReference>
<accession>A0A7K4S7K2</accession>
<organism evidence="2 3">
    <name type="scientific">Columbina picui</name>
    <name type="common">Picui ground-dove</name>
    <dbReference type="NCBI Taxonomy" id="115618"/>
    <lineage>
        <taxon>Eukaryota</taxon>
        <taxon>Metazoa</taxon>
        <taxon>Chordata</taxon>
        <taxon>Craniata</taxon>
        <taxon>Vertebrata</taxon>
        <taxon>Euteleostomi</taxon>
        <taxon>Archelosauria</taxon>
        <taxon>Archosauria</taxon>
        <taxon>Dinosauria</taxon>
        <taxon>Saurischia</taxon>
        <taxon>Theropoda</taxon>
        <taxon>Coelurosauria</taxon>
        <taxon>Aves</taxon>
        <taxon>Neognathae</taxon>
        <taxon>Neoaves</taxon>
        <taxon>Columbimorphae</taxon>
        <taxon>Columbiformes</taxon>
        <taxon>Columbidae</taxon>
        <taxon>Columbina</taxon>
    </lineage>
</organism>
<evidence type="ECO:0000256" key="1">
    <source>
        <dbReference type="SAM" id="MobiDB-lite"/>
    </source>
</evidence>
<keyword evidence="3" id="KW-1185">Reference proteome</keyword>
<proteinExistence type="predicted"/>
<dbReference type="EMBL" id="VYZG01001491">
    <property type="protein sequence ID" value="NWQ81019.1"/>
    <property type="molecule type" value="Genomic_DNA"/>
</dbReference>
<protein>
    <submittedName>
        <fullName evidence="2">FANCM protein</fullName>
    </submittedName>
</protein>
<evidence type="ECO:0000313" key="2">
    <source>
        <dbReference type="EMBL" id="NWQ81019.1"/>
    </source>
</evidence>
<sequence length="416" mass="46283">MKGVYLKSVQSSVLGNRYKMVHHEFNMDIFSQVPEQDQAYAEDSFCVGEEEEDTCKKSESSEEEVCVNFDLLNNESFTGGRKQYLTRRRKKINQARMEENCSDPMQKKKLTRIIVLSDSSGEETSVSQEKPTKTDCVWAGQQNAVLPRSLPSVSAAQHKETAGEISVHQPGESESEKLLGLKASVSETLDFQPDHQALSTRVPPAAPGSGKEDPQAPPQVGVHSEQGASSPLTNSQKSISAKRYLGKAAWSHRLCHQAQGRGGSKPLPDLIKHLWKIQDYFFNVSSLDRPFVLILKLCNQTVLLTLASVSLRFVYFNSAGETSRLFQRTQHYDGTLSALVRAGVRILFSSCQEETAALLRELALVEQRKNAAIRVPTEPQGHKRDLLNFYLSIPGLSYPAALNMCHHFDSLQSMAN</sequence>
<dbReference type="OrthoDB" id="6513042at2759"/>
<dbReference type="Gene3D" id="1.10.150.20">
    <property type="entry name" value="5' to 3' exonuclease, C-terminal subdomain"/>
    <property type="match status" value="1"/>
</dbReference>